<dbReference type="STRING" id="580340.Tlie_1233"/>
<evidence type="ECO:0000256" key="2">
    <source>
        <dbReference type="ARBA" id="ARBA00022692"/>
    </source>
</evidence>
<evidence type="ECO:0000256" key="4">
    <source>
        <dbReference type="ARBA" id="ARBA00023136"/>
    </source>
</evidence>
<evidence type="ECO:0000256" key="5">
    <source>
        <dbReference type="SAM" id="Phobius"/>
    </source>
</evidence>
<dbReference type="PANTHER" id="PTHR12714">
    <property type="entry name" value="PROTEIN-S ISOPRENYLCYSTEINE O-METHYLTRANSFERASE"/>
    <property type="match status" value="1"/>
</dbReference>
<dbReference type="AlphaFoldDB" id="G7V5Q4"/>
<dbReference type="GO" id="GO:0032259">
    <property type="term" value="P:methylation"/>
    <property type="evidence" value="ECO:0007669"/>
    <property type="project" value="UniProtKB-KW"/>
</dbReference>
<accession>G7V5Q4</accession>
<dbReference type="EMBL" id="CP003096">
    <property type="protein sequence ID" value="AER66964.1"/>
    <property type="molecule type" value="Genomic_DNA"/>
</dbReference>
<dbReference type="KEGG" id="tli:Tlie_1233"/>
<dbReference type="OrthoDB" id="9782395at2"/>
<feature type="transmembrane region" description="Helical" evidence="5">
    <location>
        <begin position="12"/>
        <end position="33"/>
    </location>
</feature>
<dbReference type="eggNOG" id="COG2020">
    <property type="taxonomic scope" value="Bacteria"/>
</dbReference>
<reference evidence="6 7" key="2">
    <citation type="journal article" date="2012" name="Stand. Genomic Sci.">
        <title>Genome sequence of the moderately thermophilic, amino-acid-degrading and sulfur-reducing bacterium Thermovirga lienii type strain (Cas60314(T)).</title>
        <authorList>
            <person name="Goker M."/>
            <person name="Saunders E."/>
            <person name="Lapidus A."/>
            <person name="Nolan M."/>
            <person name="Lucas S."/>
            <person name="Hammon N."/>
            <person name="Deshpande S."/>
            <person name="Cheng J.F."/>
            <person name="Han C."/>
            <person name="Tapia R."/>
            <person name="Goodwin L.A."/>
            <person name="Pitluck S."/>
            <person name="Liolios K."/>
            <person name="Mavromatis K."/>
            <person name="Pagani I."/>
            <person name="Ivanova N."/>
            <person name="Mikhailova N."/>
            <person name="Pati A."/>
            <person name="Chen A."/>
            <person name="Palaniappan K."/>
            <person name="Land M."/>
            <person name="Chang Y.J."/>
            <person name="Jeffries C.D."/>
            <person name="Brambilla E.M."/>
            <person name="Rohde M."/>
            <person name="Spring S."/>
            <person name="Detter J.C."/>
            <person name="Woyke T."/>
            <person name="Bristow J."/>
            <person name="Eisen J.A."/>
            <person name="Markowitz V."/>
            <person name="Hugenholtz P."/>
            <person name="Kyrpides N.C."/>
            <person name="Klenk H.P."/>
        </authorList>
    </citation>
    <scope>NUCLEOTIDE SEQUENCE [LARGE SCALE GENOMIC DNA]</scope>
    <source>
        <strain evidence="7">ATCC BAA-1197 / DSM 17291 / Cas60314</strain>
    </source>
</reference>
<keyword evidence="4 5" id="KW-0472">Membrane</keyword>
<dbReference type="GO" id="GO:0012505">
    <property type="term" value="C:endomembrane system"/>
    <property type="evidence" value="ECO:0007669"/>
    <property type="project" value="UniProtKB-SubCell"/>
</dbReference>
<proteinExistence type="predicted"/>
<evidence type="ECO:0000256" key="1">
    <source>
        <dbReference type="ARBA" id="ARBA00004127"/>
    </source>
</evidence>
<keyword evidence="6" id="KW-0489">Methyltransferase</keyword>
<dbReference type="PANTHER" id="PTHR12714:SF9">
    <property type="entry name" value="PROTEIN-S-ISOPRENYLCYSTEINE O-METHYLTRANSFERASE"/>
    <property type="match status" value="1"/>
</dbReference>
<sequence length="195" mass="22329">MRFETNREHIRALAFKYRGGVWTLLFFVVYFLAEPSRGSIYLGLPLVVLGQLIRLWAAGTIKKYRGESVKAEQLITWGPYGLVRNPLYIGNGLIGLGWALISGSLLALVVFLVVFVLLYGMLIVPWEEKYLGNKFPEEYNNYKKQTGRFFPKGMIALDRLRGPFDLRILWISERYSLAITVLGTFILIFKGGVLW</sequence>
<reference evidence="7" key="1">
    <citation type="submission" date="2011-10" db="EMBL/GenBank/DDBJ databases">
        <title>The complete genome of chromosome of Thermovirga lienii DSM 17291.</title>
        <authorList>
            <consortium name="US DOE Joint Genome Institute (JGI-PGF)"/>
            <person name="Lucas S."/>
            <person name="Copeland A."/>
            <person name="Lapidus A."/>
            <person name="Glavina del Rio T."/>
            <person name="Dalin E."/>
            <person name="Tice H."/>
            <person name="Bruce D."/>
            <person name="Goodwin L."/>
            <person name="Pitluck S."/>
            <person name="Peters L."/>
            <person name="Mikhailova N."/>
            <person name="Saunders E."/>
            <person name="Kyrpides N."/>
            <person name="Mavromatis K."/>
            <person name="Ivanova N."/>
            <person name="Last F.I."/>
            <person name="Brettin T."/>
            <person name="Detter J.C."/>
            <person name="Han C."/>
            <person name="Larimer F."/>
            <person name="Land M."/>
            <person name="Hauser L."/>
            <person name="Markowitz V."/>
            <person name="Cheng J.-F."/>
            <person name="Hugenholtz P."/>
            <person name="Woyke T."/>
            <person name="Wu D."/>
            <person name="Spring S."/>
            <person name="Schroeder M."/>
            <person name="Brambilla E.-M."/>
            <person name="Klenk H.-P."/>
            <person name="Eisen J.A."/>
        </authorList>
    </citation>
    <scope>NUCLEOTIDE SEQUENCE [LARGE SCALE GENOMIC DNA]</scope>
    <source>
        <strain evidence="7">ATCC BAA-1197 / DSM 17291 / Cas60314</strain>
    </source>
</reference>
<gene>
    <name evidence="6" type="ordered locus">Tlie_1233</name>
</gene>
<evidence type="ECO:0000256" key="3">
    <source>
        <dbReference type="ARBA" id="ARBA00022989"/>
    </source>
</evidence>
<dbReference type="HOGENOM" id="CLU_097928_1_0_0"/>
<protein>
    <submittedName>
        <fullName evidence="6">Isoprenylcysteine carboxyl methyltransferase</fullName>
    </submittedName>
</protein>
<dbReference type="GO" id="GO:0008168">
    <property type="term" value="F:methyltransferase activity"/>
    <property type="evidence" value="ECO:0007669"/>
    <property type="project" value="UniProtKB-KW"/>
</dbReference>
<evidence type="ECO:0000313" key="6">
    <source>
        <dbReference type="EMBL" id="AER66964.1"/>
    </source>
</evidence>
<feature type="transmembrane region" description="Helical" evidence="5">
    <location>
        <begin position="175"/>
        <end position="194"/>
    </location>
</feature>
<dbReference type="InterPro" id="IPR007318">
    <property type="entry name" value="Phopholipid_MeTrfase"/>
</dbReference>
<comment type="subcellular location">
    <subcellularLocation>
        <location evidence="1">Endomembrane system</location>
        <topology evidence="1">Multi-pass membrane protein</topology>
    </subcellularLocation>
</comment>
<feature type="transmembrane region" description="Helical" evidence="5">
    <location>
        <begin position="39"/>
        <end position="57"/>
    </location>
</feature>
<evidence type="ECO:0000313" key="7">
    <source>
        <dbReference type="Proteomes" id="UP000005868"/>
    </source>
</evidence>
<keyword evidence="3 5" id="KW-1133">Transmembrane helix</keyword>
<dbReference type="Pfam" id="PF04191">
    <property type="entry name" value="PEMT"/>
    <property type="match status" value="1"/>
</dbReference>
<dbReference type="Gene3D" id="1.20.120.1630">
    <property type="match status" value="1"/>
</dbReference>
<dbReference type="Proteomes" id="UP000005868">
    <property type="component" value="Chromosome"/>
</dbReference>
<feature type="transmembrane region" description="Helical" evidence="5">
    <location>
        <begin position="93"/>
        <end position="126"/>
    </location>
</feature>
<keyword evidence="2 5" id="KW-0812">Transmembrane</keyword>
<keyword evidence="7" id="KW-1185">Reference proteome</keyword>
<organism evidence="6 7">
    <name type="scientific">Thermovirga lienii (strain ATCC BAA-1197 / DSM 17291 / Cas60314)</name>
    <dbReference type="NCBI Taxonomy" id="580340"/>
    <lineage>
        <taxon>Bacteria</taxon>
        <taxon>Thermotogati</taxon>
        <taxon>Synergistota</taxon>
        <taxon>Synergistia</taxon>
        <taxon>Synergistales</taxon>
        <taxon>Thermovirgaceae</taxon>
        <taxon>Thermovirga</taxon>
    </lineage>
</organism>
<name>G7V5Q4_THELD</name>
<keyword evidence="6" id="KW-0808">Transferase</keyword>